<reference evidence="6" key="1">
    <citation type="journal article" date="2015" name="PLoS Genet.">
        <title>Genome Sequence and Transcriptome Analyses of Chrysochromulina tobin: Metabolic Tools for Enhanced Algal Fitness in the Prominent Order Prymnesiales (Haptophyceae).</title>
        <authorList>
            <person name="Hovde B.T."/>
            <person name="Deodato C.R."/>
            <person name="Hunsperger H.M."/>
            <person name="Ryken S.A."/>
            <person name="Yost W."/>
            <person name="Jha R.K."/>
            <person name="Patterson J."/>
            <person name="Monnat R.J. Jr."/>
            <person name="Barlow S.B."/>
            <person name="Starkenburg S.R."/>
            <person name="Cattolico R.A."/>
        </authorList>
    </citation>
    <scope>NUCLEOTIDE SEQUENCE</scope>
    <source>
        <strain evidence="6">CCMP291</strain>
    </source>
</reference>
<keyword evidence="3 4" id="KW-0479">Metal-binding</keyword>
<evidence type="ECO:0000256" key="4">
    <source>
        <dbReference type="RuleBase" id="RU000461"/>
    </source>
</evidence>
<evidence type="ECO:0000256" key="2">
    <source>
        <dbReference type="ARBA" id="ARBA00010617"/>
    </source>
</evidence>
<keyword evidence="6" id="KW-1185">Reference proteome</keyword>
<organism evidence="5 6">
    <name type="scientific">Chrysochromulina tobinii</name>
    <dbReference type="NCBI Taxonomy" id="1460289"/>
    <lineage>
        <taxon>Eukaryota</taxon>
        <taxon>Haptista</taxon>
        <taxon>Haptophyta</taxon>
        <taxon>Prymnesiophyceae</taxon>
        <taxon>Prymnesiales</taxon>
        <taxon>Chrysochromulinaceae</taxon>
        <taxon>Chrysochromulina</taxon>
    </lineage>
</organism>
<dbReference type="GO" id="GO:0004497">
    <property type="term" value="F:monooxygenase activity"/>
    <property type="evidence" value="ECO:0007669"/>
    <property type="project" value="UniProtKB-KW"/>
</dbReference>
<evidence type="ECO:0000256" key="1">
    <source>
        <dbReference type="ARBA" id="ARBA00001971"/>
    </source>
</evidence>
<comment type="caution">
    <text evidence="5">The sequence shown here is derived from an EMBL/GenBank/DDBJ whole genome shotgun (WGS) entry which is preliminary data.</text>
</comment>
<evidence type="ECO:0000313" key="5">
    <source>
        <dbReference type="EMBL" id="KOO32796.1"/>
    </source>
</evidence>
<name>A0A0M0K1N8_9EUKA</name>
<proteinExistence type="inferred from homology"/>
<keyword evidence="4" id="KW-0503">Monooxygenase</keyword>
<dbReference type="PRINTS" id="PR00463">
    <property type="entry name" value="EP450I"/>
</dbReference>
<dbReference type="SUPFAM" id="SSF48264">
    <property type="entry name" value="Cytochrome P450"/>
    <property type="match status" value="1"/>
</dbReference>
<protein>
    <submittedName>
        <fullName evidence="5">Cytochrome p450</fullName>
    </submittedName>
</protein>
<keyword evidence="4" id="KW-0560">Oxidoreductase</keyword>
<evidence type="ECO:0000256" key="3">
    <source>
        <dbReference type="PIRSR" id="PIRSR602401-1"/>
    </source>
</evidence>
<dbReference type="InterPro" id="IPR017972">
    <property type="entry name" value="Cyt_P450_CS"/>
</dbReference>
<dbReference type="PANTHER" id="PTHR24305">
    <property type="entry name" value="CYTOCHROME P450"/>
    <property type="match status" value="1"/>
</dbReference>
<dbReference type="AlphaFoldDB" id="A0A0M0K1N8"/>
<dbReference type="PANTHER" id="PTHR24305:SF166">
    <property type="entry name" value="CYTOCHROME P450 12A4, MITOCHONDRIAL-RELATED"/>
    <property type="match status" value="1"/>
</dbReference>
<dbReference type="InterPro" id="IPR002401">
    <property type="entry name" value="Cyt_P450_E_grp-I"/>
</dbReference>
<feature type="binding site" description="axial binding residue" evidence="3">
    <location>
        <position position="430"/>
    </location>
    <ligand>
        <name>heme</name>
        <dbReference type="ChEBI" id="CHEBI:30413"/>
    </ligand>
    <ligandPart>
        <name>Fe</name>
        <dbReference type="ChEBI" id="CHEBI:18248"/>
    </ligandPart>
</feature>
<keyword evidence="3 4" id="KW-0349">Heme</keyword>
<gene>
    <name evidence="5" type="ORF">Ctob_004463</name>
</gene>
<evidence type="ECO:0000313" key="6">
    <source>
        <dbReference type="Proteomes" id="UP000037460"/>
    </source>
</evidence>
<comment type="similarity">
    <text evidence="2 4">Belongs to the cytochrome P450 family.</text>
</comment>
<dbReference type="InterPro" id="IPR036396">
    <property type="entry name" value="Cyt_P450_sf"/>
</dbReference>
<dbReference type="GO" id="GO:0016705">
    <property type="term" value="F:oxidoreductase activity, acting on paired donors, with incorporation or reduction of molecular oxygen"/>
    <property type="evidence" value="ECO:0007669"/>
    <property type="project" value="InterPro"/>
</dbReference>
<dbReference type="GO" id="GO:0020037">
    <property type="term" value="F:heme binding"/>
    <property type="evidence" value="ECO:0007669"/>
    <property type="project" value="InterPro"/>
</dbReference>
<keyword evidence="3 4" id="KW-0408">Iron</keyword>
<dbReference type="PROSITE" id="PS00086">
    <property type="entry name" value="CYTOCHROME_P450"/>
    <property type="match status" value="1"/>
</dbReference>
<dbReference type="GO" id="GO:0005506">
    <property type="term" value="F:iron ion binding"/>
    <property type="evidence" value="ECO:0007669"/>
    <property type="project" value="InterPro"/>
</dbReference>
<dbReference type="Proteomes" id="UP000037460">
    <property type="component" value="Unassembled WGS sequence"/>
</dbReference>
<dbReference type="Pfam" id="PF00067">
    <property type="entry name" value="p450"/>
    <property type="match status" value="1"/>
</dbReference>
<dbReference type="OrthoDB" id="6480556at2759"/>
<accession>A0A0M0K1N8</accession>
<sequence>MRVDTRSGPTFLAALFGIAIDQSPWQYMLTMKKQGYSGVAKVPLGPFGGDFYFLLDASTVKNVCVDQAEASFPRRYSVPLFPRLGLDRGIVYEQGERHKRQKKMCIPSFERTNSMESFLEAVRGETDALCDTLTARARATPDGRLRLDLYCEARKLTLRVVLAVTFGLGSEAARGFEKAEELSEVIGAYLEAIVATANEIPPLYDVAPWASLNYRRVTGELLPRLRELVAEVINERRRVEEAAGQSAVGESESEIGGEIKSSDLLSVLVREPSLTDDDIQSILFDLIIAGSDTTASTLTAAIFLLHEPRHSEALAAAREEAKRVDLSRLTLDEVRAKLPYATAISREVLRLYPPVPFVGRTSIADAVVEGEQVPRGATLCWSPYFLGRDPGSWGVDADAFDPQRWLNDPTTGGAPSTFCWLPFGAGPRGCLGTRLGLTEAVIGTALLLQRFDWQFERSELKYKYDLTLNLEGSTRCFVVPRDSIEFG</sequence>
<dbReference type="InterPro" id="IPR050121">
    <property type="entry name" value="Cytochrome_P450_monoxygenase"/>
</dbReference>
<dbReference type="InterPro" id="IPR001128">
    <property type="entry name" value="Cyt_P450"/>
</dbReference>
<dbReference type="EMBL" id="JWZX01001686">
    <property type="protein sequence ID" value="KOO32796.1"/>
    <property type="molecule type" value="Genomic_DNA"/>
</dbReference>
<dbReference type="Gene3D" id="1.10.630.10">
    <property type="entry name" value="Cytochrome P450"/>
    <property type="match status" value="1"/>
</dbReference>
<comment type="cofactor">
    <cofactor evidence="1 3">
        <name>heme</name>
        <dbReference type="ChEBI" id="CHEBI:30413"/>
    </cofactor>
</comment>
<dbReference type="PRINTS" id="PR00385">
    <property type="entry name" value="P450"/>
</dbReference>